<evidence type="ECO:0000256" key="3">
    <source>
        <dbReference type="SAM" id="Coils"/>
    </source>
</evidence>
<protein>
    <recommendedName>
        <fullName evidence="2">Magnesium transporter</fullName>
    </recommendedName>
</protein>
<dbReference type="AlphaFoldDB" id="A0AAE1W7P8"/>
<keyword evidence="2" id="KW-0460">Magnesium</keyword>
<keyword evidence="3" id="KW-0175">Coiled coil</keyword>
<accession>A0AAE1W7P8</accession>
<comment type="caution">
    <text evidence="4">The sequence shown here is derived from an EMBL/GenBank/DDBJ whole genome shotgun (WGS) entry which is preliminary data.</text>
</comment>
<keyword evidence="5" id="KW-1185">Reference proteome</keyword>
<dbReference type="EMBL" id="JACGWL010000014">
    <property type="protein sequence ID" value="KAK4388239.1"/>
    <property type="molecule type" value="Genomic_DNA"/>
</dbReference>
<keyword evidence="2" id="KW-0472">Membrane</keyword>
<organism evidence="4 5">
    <name type="scientific">Sesamum angolense</name>
    <dbReference type="NCBI Taxonomy" id="2727404"/>
    <lineage>
        <taxon>Eukaryota</taxon>
        <taxon>Viridiplantae</taxon>
        <taxon>Streptophyta</taxon>
        <taxon>Embryophyta</taxon>
        <taxon>Tracheophyta</taxon>
        <taxon>Spermatophyta</taxon>
        <taxon>Magnoliopsida</taxon>
        <taxon>eudicotyledons</taxon>
        <taxon>Gunneridae</taxon>
        <taxon>Pentapetalae</taxon>
        <taxon>asterids</taxon>
        <taxon>lamiids</taxon>
        <taxon>Lamiales</taxon>
        <taxon>Pedaliaceae</taxon>
        <taxon>Sesamum</taxon>
    </lineage>
</organism>
<comment type="function">
    <text evidence="2">Magnesium transporter that may mediate the influx of magnesium.</text>
</comment>
<dbReference type="PANTHER" id="PTHR13890:SF31">
    <property type="entry name" value="MAGNESIUM TRANSPORTER MRS2-2-RELATED"/>
    <property type="match status" value="1"/>
</dbReference>
<keyword evidence="2" id="KW-1133">Transmembrane helix</keyword>
<proteinExistence type="inferred from homology"/>
<evidence type="ECO:0000256" key="1">
    <source>
        <dbReference type="ARBA" id="ARBA00007535"/>
    </source>
</evidence>
<reference evidence="4" key="2">
    <citation type="journal article" date="2024" name="Plant">
        <title>Genomic evolution and insights into agronomic trait innovations of Sesamum species.</title>
        <authorList>
            <person name="Miao H."/>
            <person name="Wang L."/>
            <person name="Qu L."/>
            <person name="Liu H."/>
            <person name="Sun Y."/>
            <person name="Le M."/>
            <person name="Wang Q."/>
            <person name="Wei S."/>
            <person name="Zheng Y."/>
            <person name="Lin W."/>
            <person name="Duan Y."/>
            <person name="Cao H."/>
            <person name="Xiong S."/>
            <person name="Wang X."/>
            <person name="Wei L."/>
            <person name="Li C."/>
            <person name="Ma Q."/>
            <person name="Ju M."/>
            <person name="Zhao R."/>
            <person name="Li G."/>
            <person name="Mu C."/>
            <person name="Tian Q."/>
            <person name="Mei H."/>
            <person name="Zhang T."/>
            <person name="Gao T."/>
            <person name="Zhang H."/>
        </authorList>
    </citation>
    <scope>NUCLEOTIDE SEQUENCE</scope>
    <source>
        <strain evidence="4">K16</strain>
    </source>
</reference>
<evidence type="ECO:0000313" key="5">
    <source>
        <dbReference type="Proteomes" id="UP001289374"/>
    </source>
</evidence>
<keyword evidence="2" id="KW-0406">Ion transport</keyword>
<dbReference type="GO" id="GO:0016020">
    <property type="term" value="C:membrane"/>
    <property type="evidence" value="ECO:0007669"/>
    <property type="project" value="UniProtKB-SubCell"/>
</dbReference>
<dbReference type="CDD" id="cd12823">
    <property type="entry name" value="Mrs2_Mfm1p-like"/>
    <property type="match status" value="1"/>
</dbReference>
<reference evidence="4" key="1">
    <citation type="submission" date="2020-06" db="EMBL/GenBank/DDBJ databases">
        <authorList>
            <person name="Li T."/>
            <person name="Hu X."/>
            <person name="Zhang T."/>
            <person name="Song X."/>
            <person name="Zhang H."/>
            <person name="Dai N."/>
            <person name="Sheng W."/>
            <person name="Hou X."/>
            <person name="Wei L."/>
        </authorList>
    </citation>
    <scope>NUCLEOTIDE SEQUENCE</scope>
    <source>
        <strain evidence="4">K16</strain>
        <tissue evidence="4">Leaf</tissue>
    </source>
</reference>
<dbReference type="Gene3D" id="1.20.58.340">
    <property type="entry name" value="Magnesium transport protein CorA, transmembrane region"/>
    <property type="match status" value="1"/>
</dbReference>
<dbReference type="Proteomes" id="UP001289374">
    <property type="component" value="Unassembled WGS sequence"/>
</dbReference>
<comment type="subcellular location">
    <subcellularLocation>
        <location evidence="2">Membrane</location>
        <topology evidence="2">Multi-pass membrane protein</topology>
    </subcellularLocation>
</comment>
<dbReference type="Pfam" id="PF22099">
    <property type="entry name" value="MRS2-like"/>
    <property type="match status" value="1"/>
</dbReference>
<feature type="transmembrane region" description="Helical" evidence="2">
    <location>
        <begin position="254"/>
        <end position="275"/>
    </location>
</feature>
<keyword evidence="2" id="KW-0812">Transmembrane</keyword>
<name>A0AAE1W7P8_9LAMI</name>
<sequence>MDAWKKFPPMDGLTIVQVLICASSSDNVTPVMEELQRRLTPSNNNQEEELMLQHDLEMSEEDDLPFEFQALEVAVEAICTYLDAHTTELETAFYPALDMITSKISSSNLDRIRKLKNQLTKLTARVQRIRDELEQILDNHDHMVNLCLSRKLVRTSPESGFDAANPALSTTGSIKISCGVSRTSLAAVQGDENNVGELEMLLEAYFVQIDRTLNKLTTLELFLSAGTLCINMISVVAGLFGVNIPYKWNYGYGYLYKWVLIIAGTFSGLVFVIIISQARRRGLIG</sequence>
<feature type="coiled-coil region" evidence="3">
    <location>
        <begin position="112"/>
        <end position="139"/>
    </location>
</feature>
<evidence type="ECO:0000313" key="4">
    <source>
        <dbReference type="EMBL" id="KAK4388239.1"/>
    </source>
</evidence>
<keyword evidence="2" id="KW-0813">Transport</keyword>
<gene>
    <name evidence="4" type="ORF">Sango_2430500</name>
</gene>
<dbReference type="PANTHER" id="PTHR13890">
    <property type="entry name" value="RNA SPLICING PROTEIN MRS2, MITOCHONDRIAL"/>
    <property type="match status" value="1"/>
</dbReference>
<comment type="similarity">
    <text evidence="1 2">Belongs to the CorA metal ion transporter (MIT) (TC 1.A.35.5) family.</text>
</comment>
<dbReference type="InterPro" id="IPR039204">
    <property type="entry name" value="MRS2-like"/>
</dbReference>
<dbReference type="GO" id="GO:0015095">
    <property type="term" value="F:magnesium ion transmembrane transporter activity"/>
    <property type="evidence" value="ECO:0007669"/>
    <property type="project" value="UniProtKB-ARBA"/>
</dbReference>
<evidence type="ECO:0000256" key="2">
    <source>
        <dbReference type="RuleBase" id="RU366041"/>
    </source>
</evidence>
<feature type="transmembrane region" description="Helical" evidence="2">
    <location>
        <begin position="221"/>
        <end position="242"/>
    </location>
</feature>